<organism evidence="4 5">
    <name type="scientific">Deinococcus ruber</name>
    <dbReference type="NCBI Taxonomy" id="1848197"/>
    <lineage>
        <taxon>Bacteria</taxon>
        <taxon>Thermotogati</taxon>
        <taxon>Deinococcota</taxon>
        <taxon>Deinococci</taxon>
        <taxon>Deinococcales</taxon>
        <taxon>Deinococcaceae</taxon>
        <taxon>Deinococcus</taxon>
    </lineage>
</organism>
<comment type="subcellular location">
    <subcellularLocation>
        <location evidence="2">Cell membrane</location>
        <topology evidence="2">Peripheral membrane protein</topology>
        <orientation evidence="2">Cytoplasmic side</orientation>
    </subcellularLocation>
</comment>
<evidence type="ECO:0000256" key="2">
    <source>
        <dbReference type="HAMAP-Rule" id="MF_00386"/>
    </source>
</evidence>
<evidence type="ECO:0000256" key="1">
    <source>
        <dbReference type="ARBA" id="ARBA00022475"/>
    </source>
</evidence>
<keyword evidence="1 2" id="KW-1003">Cell membrane</keyword>
<dbReference type="GO" id="GO:0005886">
    <property type="term" value="C:plasma membrane"/>
    <property type="evidence" value="ECO:0007669"/>
    <property type="project" value="UniProtKB-SubCell"/>
</dbReference>
<dbReference type="InterPro" id="IPR002696">
    <property type="entry name" value="Membr_insert_effic_factor_YidD"/>
</dbReference>
<feature type="region of interest" description="Disordered" evidence="3">
    <location>
        <begin position="65"/>
        <end position="93"/>
    </location>
</feature>
<keyword evidence="5" id="KW-1185">Reference proteome</keyword>
<keyword evidence="2" id="KW-0472">Membrane</keyword>
<evidence type="ECO:0000256" key="3">
    <source>
        <dbReference type="SAM" id="MobiDB-lite"/>
    </source>
</evidence>
<evidence type="ECO:0000313" key="5">
    <source>
        <dbReference type="Proteomes" id="UP000603865"/>
    </source>
</evidence>
<dbReference type="Proteomes" id="UP000603865">
    <property type="component" value="Unassembled WGS sequence"/>
</dbReference>
<dbReference type="PANTHER" id="PTHR33383">
    <property type="entry name" value="MEMBRANE PROTEIN INSERTION EFFICIENCY FACTOR-RELATED"/>
    <property type="match status" value="1"/>
</dbReference>
<sequence>MSAPARLLIRAVRVYQRRLSPLKSAPTCRFTPTCSQYAAEALELHGAVRGSLLAAGRILRCNPLSPGGYDPVPPRRSPAVSTSSPQTAKERES</sequence>
<evidence type="ECO:0000313" key="4">
    <source>
        <dbReference type="EMBL" id="GGQ96874.1"/>
    </source>
</evidence>
<dbReference type="RefSeq" id="WP_189088070.1">
    <property type="nucleotide sequence ID" value="NZ_BMQL01000002.1"/>
</dbReference>
<proteinExistence type="inferred from homology"/>
<comment type="caution">
    <text evidence="4">The sequence shown here is derived from an EMBL/GenBank/DDBJ whole genome shotgun (WGS) entry which is preliminary data.</text>
</comment>
<name>A0A918BYT8_9DEIO</name>
<dbReference type="EMBL" id="BMQL01000002">
    <property type="protein sequence ID" value="GGQ96874.1"/>
    <property type="molecule type" value="Genomic_DNA"/>
</dbReference>
<dbReference type="AlphaFoldDB" id="A0A918BYT8"/>
<accession>A0A918BYT8</accession>
<dbReference type="Pfam" id="PF01809">
    <property type="entry name" value="YidD"/>
    <property type="match status" value="1"/>
</dbReference>
<dbReference type="HAMAP" id="MF_00386">
    <property type="entry name" value="UPF0161_YidD"/>
    <property type="match status" value="1"/>
</dbReference>
<dbReference type="PANTHER" id="PTHR33383:SF1">
    <property type="entry name" value="MEMBRANE PROTEIN INSERTION EFFICIENCY FACTOR-RELATED"/>
    <property type="match status" value="1"/>
</dbReference>
<dbReference type="NCBIfam" id="TIGR00278">
    <property type="entry name" value="membrane protein insertion efficiency factor YidD"/>
    <property type="match status" value="1"/>
</dbReference>
<reference evidence="4" key="2">
    <citation type="submission" date="2020-09" db="EMBL/GenBank/DDBJ databases">
        <authorList>
            <person name="Sun Q."/>
            <person name="Ohkuma M."/>
        </authorList>
    </citation>
    <scope>NUCLEOTIDE SEQUENCE</scope>
    <source>
        <strain evidence="4">JCM 31311</strain>
    </source>
</reference>
<dbReference type="SMART" id="SM01234">
    <property type="entry name" value="Haemolytic"/>
    <property type="match status" value="1"/>
</dbReference>
<comment type="similarity">
    <text evidence="2">Belongs to the UPF0161 family.</text>
</comment>
<protein>
    <recommendedName>
        <fullName evidence="2">Putative membrane protein insertion efficiency factor</fullName>
    </recommendedName>
</protein>
<reference evidence="4" key="1">
    <citation type="journal article" date="2014" name="Int. J. Syst. Evol. Microbiol.">
        <title>Complete genome sequence of Corynebacterium casei LMG S-19264T (=DSM 44701T), isolated from a smear-ripened cheese.</title>
        <authorList>
            <consortium name="US DOE Joint Genome Institute (JGI-PGF)"/>
            <person name="Walter F."/>
            <person name="Albersmeier A."/>
            <person name="Kalinowski J."/>
            <person name="Ruckert C."/>
        </authorList>
    </citation>
    <scope>NUCLEOTIDE SEQUENCE</scope>
    <source>
        <strain evidence="4">JCM 31311</strain>
    </source>
</reference>
<gene>
    <name evidence="4" type="ORF">GCM10008957_06440</name>
</gene>
<comment type="function">
    <text evidence="2">Could be involved in insertion of integral membrane proteins into the membrane.</text>
</comment>